<dbReference type="Proteomes" id="UP000184499">
    <property type="component" value="Unassembled WGS sequence"/>
</dbReference>
<dbReference type="GeneID" id="93569499"/>
<dbReference type="Gene3D" id="3.40.50.150">
    <property type="entry name" value="Vaccinia Virus protein VP39"/>
    <property type="match status" value="1"/>
</dbReference>
<sequence length="301" mass="33612">MTPKISASSYITPAYVSRYHLAEKITGVFVAPLVQHSGILSTPNNDPINNKPLAVFDNACGLGIVSSHLNSTLPEDVKRHWTLTCGDVTELMVEYTKVRSEREGWVNAEAKVVDAQCTGLPADRYTHVFSAFAFMMIPDARAAMRADRLRLLMVECFRILQSGGVLATSTWKTSSWFVIMKEAIEATSWNVKFPTTKEFLALHNEGWDDESFVKARFEEEGFEDVEVTAVQRETSSTVAEFMEVGEWMISTVTGTFWTPEQREQYGAKAPVVIREYLEEKFGADGVIKLEPVAIIAAGRKP</sequence>
<dbReference type="RefSeq" id="XP_067483698.1">
    <property type="nucleotide sequence ID" value="XM_067617011.1"/>
</dbReference>
<dbReference type="OMA" id="EFKVICM"/>
<dbReference type="AlphaFoldDB" id="A0A1L9UXU4"/>
<dbReference type="OrthoDB" id="2013972at2759"/>
<dbReference type="InterPro" id="IPR029063">
    <property type="entry name" value="SAM-dependent_MTases_sf"/>
</dbReference>
<dbReference type="STRING" id="767769.A0A1L9UXU4"/>
<dbReference type="EMBL" id="KV878680">
    <property type="protein sequence ID" value="OJJ76451.1"/>
    <property type="molecule type" value="Genomic_DNA"/>
</dbReference>
<dbReference type="Pfam" id="PF13649">
    <property type="entry name" value="Methyltransf_25"/>
    <property type="match status" value="1"/>
</dbReference>
<dbReference type="InterPro" id="IPR041698">
    <property type="entry name" value="Methyltransf_25"/>
</dbReference>
<proteinExistence type="predicted"/>
<gene>
    <name evidence="2" type="ORF">ASPBRDRAFT_116730</name>
</gene>
<protein>
    <recommendedName>
        <fullName evidence="1">Methyltransferase domain-containing protein</fullName>
    </recommendedName>
</protein>
<dbReference type="VEuPathDB" id="FungiDB:ASPBRDRAFT_116730"/>
<organism evidence="2 3">
    <name type="scientific">Aspergillus brasiliensis (strain CBS 101740 / IMI 381727 / IBT 21946)</name>
    <dbReference type="NCBI Taxonomy" id="767769"/>
    <lineage>
        <taxon>Eukaryota</taxon>
        <taxon>Fungi</taxon>
        <taxon>Dikarya</taxon>
        <taxon>Ascomycota</taxon>
        <taxon>Pezizomycotina</taxon>
        <taxon>Eurotiomycetes</taxon>
        <taxon>Eurotiomycetidae</taxon>
        <taxon>Eurotiales</taxon>
        <taxon>Aspergillaceae</taxon>
        <taxon>Aspergillus</taxon>
        <taxon>Aspergillus subgen. Circumdati</taxon>
    </lineage>
</organism>
<accession>A0A1L9UXU4</accession>
<evidence type="ECO:0000313" key="2">
    <source>
        <dbReference type="EMBL" id="OJJ76451.1"/>
    </source>
</evidence>
<dbReference type="SUPFAM" id="SSF53335">
    <property type="entry name" value="S-adenosyl-L-methionine-dependent methyltransferases"/>
    <property type="match status" value="1"/>
</dbReference>
<keyword evidence="3" id="KW-1185">Reference proteome</keyword>
<evidence type="ECO:0000313" key="3">
    <source>
        <dbReference type="Proteomes" id="UP000184499"/>
    </source>
</evidence>
<evidence type="ECO:0000259" key="1">
    <source>
        <dbReference type="Pfam" id="PF13649"/>
    </source>
</evidence>
<name>A0A1L9UXU4_ASPBC</name>
<reference evidence="3" key="1">
    <citation type="journal article" date="2017" name="Genome Biol.">
        <title>Comparative genomics reveals high biological diversity and specific adaptations in the industrially and medically important fungal genus Aspergillus.</title>
        <authorList>
            <person name="de Vries R.P."/>
            <person name="Riley R."/>
            <person name="Wiebenga A."/>
            <person name="Aguilar-Osorio G."/>
            <person name="Amillis S."/>
            <person name="Uchima C.A."/>
            <person name="Anderluh G."/>
            <person name="Asadollahi M."/>
            <person name="Askin M."/>
            <person name="Barry K."/>
            <person name="Battaglia E."/>
            <person name="Bayram O."/>
            <person name="Benocci T."/>
            <person name="Braus-Stromeyer S.A."/>
            <person name="Caldana C."/>
            <person name="Canovas D."/>
            <person name="Cerqueira G.C."/>
            <person name="Chen F."/>
            <person name="Chen W."/>
            <person name="Choi C."/>
            <person name="Clum A."/>
            <person name="Dos Santos R.A."/>
            <person name="Damasio A.R."/>
            <person name="Diallinas G."/>
            <person name="Emri T."/>
            <person name="Fekete E."/>
            <person name="Flipphi M."/>
            <person name="Freyberg S."/>
            <person name="Gallo A."/>
            <person name="Gournas C."/>
            <person name="Habgood R."/>
            <person name="Hainaut M."/>
            <person name="Harispe M.L."/>
            <person name="Henrissat B."/>
            <person name="Hilden K.S."/>
            <person name="Hope R."/>
            <person name="Hossain A."/>
            <person name="Karabika E."/>
            <person name="Karaffa L."/>
            <person name="Karanyi Z."/>
            <person name="Krasevec N."/>
            <person name="Kuo A."/>
            <person name="Kusch H."/>
            <person name="LaButti K."/>
            <person name="Lagendijk E.L."/>
            <person name="Lapidus A."/>
            <person name="Levasseur A."/>
            <person name="Lindquist E."/>
            <person name="Lipzen A."/>
            <person name="Logrieco A.F."/>
            <person name="MacCabe A."/>
            <person name="Maekelae M.R."/>
            <person name="Malavazi I."/>
            <person name="Melin P."/>
            <person name="Meyer V."/>
            <person name="Mielnichuk N."/>
            <person name="Miskei M."/>
            <person name="Molnar A.P."/>
            <person name="Mule G."/>
            <person name="Ngan C.Y."/>
            <person name="Orejas M."/>
            <person name="Orosz E."/>
            <person name="Ouedraogo J.P."/>
            <person name="Overkamp K.M."/>
            <person name="Park H.-S."/>
            <person name="Perrone G."/>
            <person name="Piumi F."/>
            <person name="Punt P.J."/>
            <person name="Ram A.F."/>
            <person name="Ramon A."/>
            <person name="Rauscher S."/>
            <person name="Record E."/>
            <person name="Riano-Pachon D.M."/>
            <person name="Robert V."/>
            <person name="Roehrig J."/>
            <person name="Ruller R."/>
            <person name="Salamov A."/>
            <person name="Salih N.S."/>
            <person name="Samson R.A."/>
            <person name="Sandor E."/>
            <person name="Sanguinetti M."/>
            <person name="Schuetze T."/>
            <person name="Sepcic K."/>
            <person name="Shelest E."/>
            <person name="Sherlock G."/>
            <person name="Sophianopoulou V."/>
            <person name="Squina F.M."/>
            <person name="Sun H."/>
            <person name="Susca A."/>
            <person name="Todd R.B."/>
            <person name="Tsang A."/>
            <person name="Unkles S.E."/>
            <person name="van de Wiele N."/>
            <person name="van Rossen-Uffink D."/>
            <person name="Oliveira J.V."/>
            <person name="Vesth T.C."/>
            <person name="Visser J."/>
            <person name="Yu J.-H."/>
            <person name="Zhou M."/>
            <person name="Andersen M.R."/>
            <person name="Archer D.B."/>
            <person name="Baker S.E."/>
            <person name="Benoit I."/>
            <person name="Brakhage A.A."/>
            <person name="Braus G.H."/>
            <person name="Fischer R."/>
            <person name="Frisvad J.C."/>
            <person name="Goldman G.H."/>
            <person name="Houbraken J."/>
            <person name="Oakley B."/>
            <person name="Pocsi I."/>
            <person name="Scazzocchio C."/>
            <person name="Seiboth B."/>
            <person name="vanKuyk P.A."/>
            <person name="Wortman J."/>
            <person name="Dyer P.S."/>
            <person name="Grigoriev I.V."/>
        </authorList>
    </citation>
    <scope>NUCLEOTIDE SEQUENCE [LARGE SCALE GENOMIC DNA]</scope>
    <source>
        <strain evidence="3">CBS 101740 / IMI 381727 / IBT 21946</strain>
    </source>
</reference>
<feature type="domain" description="Methyltransferase" evidence="1">
    <location>
        <begin position="55"/>
        <end position="145"/>
    </location>
</feature>